<evidence type="ECO:0000313" key="2">
    <source>
        <dbReference type="Proteomes" id="UP000827872"/>
    </source>
</evidence>
<reference evidence="1" key="1">
    <citation type="submission" date="2021-08" db="EMBL/GenBank/DDBJ databases">
        <title>The first chromosome-level gecko genome reveals the dynamic sex chromosomes of Neotropical dwarf geckos (Sphaerodactylidae: Sphaerodactylus).</title>
        <authorList>
            <person name="Pinto B.J."/>
            <person name="Keating S.E."/>
            <person name="Gamble T."/>
        </authorList>
    </citation>
    <scope>NUCLEOTIDE SEQUENCE</scope>
    <source>
        <strain evidence="1">TG3544</strain>
    </source>
</reference>
<dbReference type="Proteomes" id="UP000827872">
    <property type="component" value="Linkage Group LG12"/>
</dbReference>
<name>A0ACB8EZX8_9SAUR</name>
<gene>
    <name evidence="1" type="ORF">K3G42_015240</name>
</gene>
<protein>
    <submittedName>
        <fullName evidence="1">Uncharacterized protein</fullName>
    </submittedName>
</protein>
<dbReference type="EMBL" id="CM037625">
    <property type="protein sequence ID" value="KAH7998340.1"/>
    <property type="molecule type" value="Genomic_DNA"/>
</dbReference>
<organism evidence="1 2">
    <name type="scientific">Sphaerodactylus townsendi</name>
    <dbReference type="NCBI Taxonomy" id="933632"/>
    <lineage>
        <taxon>Eukaryota</taxon>
        <taxon>Metazoa</taxon>
        <taxon>Chordata</taxon>
        <taxon>Craniata</taxon>
        <taxon>Vertebrata</taxon>
        <taxon>Euteleostomi</taxon>
        <taxon>Lepidosauria</taxon>
        <taxon>Squamata</taxon>
        <taxon>Bifurcata</taxon>
        <taxon>Gekkota</taxon>
        <taxon>Sphaerodactylidae</taxon>
        <taxon>Sphaerodactylus</taxon>
    </lineage>
</organism>
<accession>A0ACB8EZX8</accession>
<comment type="caution">
    <text evidence="1">The sequence shown here is derived from an EMBL/GenBank/DDBJ whole genome shotgun (WGS) entry which is preliminary data.</text>
</comment>
<keyword evidence="2" id="KW-1185">Reference proteome</keyword>
<sequence length="162" mass="18268">MLKIDWFIARFQALLSASNSRPGCFTLLLAMSLSLLMYPVLRTVSLQLHSVLTGSYISGTLSVAFINCPNEQIARDIARAIMDQKLAACVSIFPKTSTMYVWKGELEEATEILLLVKTRTAKIRELSEYIRSIHPFEVPEFISLLIDQGNPAYLQWIEESVP</sequence>
<proteinExistence type="predicted"/>
<evidence type="ECO:0000313" key="1">
    <source>
        <dbReference type="EMBL" id="KAH7998340.1"/>
    </source>
</evidence>